<gene>
    <name evidence="5" type="ORF">AALO_G00155230</name>
</gene>
<dbReference type="Gene3D" id="3.30.710.10">
    <property type="entry name" value="Potassium Channel Kv1.1, Chain A"/>
    <property type="match status" value="1"/>
</dbReference>
<dbReference type="PROSITE" id="PS50097">
    <property type="entry name" value="BTB"/>
    <property type="match status" value="1"/>
</dbReference>
<dbReference type="SUPFAM" id="SSF117281">
    <property type="entry name" value="Kelch motif"/>
    <property type="match status" value="1"/>
</dbReference>
<dbReference type="EMBL" id="JADWDJ010000011">
    <property type="protein sequence ID" value="KAG5273764.1"/>
    <property type="molecule type" value="Genomic_DNA"/>
</dbReference>
<reference evidence="5" key="1">
    <citation type="submission" date="2020-10" db="EMBL/GenBank/DDBJ databases">
        <title>Chromosome-scale genome assembly of the Allis shad, Alosa alosa.</title>
        <authorList>
            <person name="Margot Z."/>
            <person name="Christophe K."/>
            <person name="Cabau C."/>
            <person name="Louis A."/>
            <person name="Berthelot C."/>
            <person name="Parey E."/>
            <person name="Roest Crollius H."/>
            <person name="Montfort J."/>
            <person name="Robinson-Rechavi M."/>
            <person name="Bucao C."/>
            <person name="Bouchez O."/>
            <person name="Gislard M."/>
            <person name="Lluch J."/>
            <person name="Milhes M."/>
            <person name="Lampietro C."/>
            <person name="Lopez Roques C."/>
            <person name="Donnadieu C."/>
            <person name="Braasch I."/>
            <person name="Desvignes T."/>
            <person name="Postlethwait J."/>
            <person name="Bobe J."/>
            <person name="Guiguen Y."/>
        </authorList>
    </citation>
    <scope>NUCLEOTIDE SEQUENCE</scope>
    <source>
        <strain evidence="5">M-15738</strain>
        <tissue evidence="5">Blood</tissue>
    </source>
</reference>
<sequence>MLAVLWRWLAVLWLWFWSWVQFGSKWVRTKQTTQLPLTLDSDITQEEEESSYSQSEEWKTDQSARTYGYHDDAAMVAVQTSTHTFYVDLEHLAECGEYFRALSHSSMIETSQRRIVLEHVPSEVFHSLLQFYFLGHFRVAPAHLPTNLQVSSYLLSSAYTSRLLALLSSLLTPLTCPAYLELSKRLGCPELRQQVLLYLSAHLLELPHMSHALEPRERELLPDLRSAGTPRLCCLRKENLSARNALETQAVRRVFRLEEGEEVETPGWTPLTEMPFQADKWCFTTAVLFNYLYLIGGYRHRAARGYEFKMASFRYNPLTQQWAPVASMIKHRRHFSAVACAGCVYAVGGWYLDSLVTPDSSTSLYTAVERYDPWADCWAFVASLPLSDFRFSLSLAHDSPLTAARGDCLYVLGSIYRTGEKLVLQYSTTHDCWSELLPTLTRTDALMPSLYFLGATDKLLVIGGNNTETMVTSFCVDSQRWGPVRSMEKMALIGQGTVVDGEVIISSLKHDSVIRLNTDSLSFSLLPSLPIPTCYESLFHLYF</sequence>
<keyword evidence="3" id="KW-0732">Signal</keyword>
<evidence type="ECO:0000259" key="4">
    <source>
        <dbReference type="PROSITE" id="PS50097"/>
    </source>
</evidence>
<dbReference type="CDD" id="cd01165">
    <property type="entry name" value="BTB_POZ"/>
    <property type="match status" value="1"/>
</dbReference>
<dbReference type="InterPro" id="IPR015915">
    <property type="entry name" value="Kelch-typ_b-propeller"/>
</dbReference>
<dbReference type="SMART" id="SM00612">
    <property type="entry name" value="Kelch"/>
    <property type="match status" value="3"/>
</dbReference>
<feature type="domain" description="BTB" evidence="4">
    <location>
        <begin position="71"/>
        <end position="141"/>
    </location>
</feature>
<dbReference type="PANTHER" id="PTHR46375">
    <property type="entry name" value="KELCH REPEAT AND BTB DOMAIN-CONTAINING PROTEIN 13-RELATED"/>
    <property type="match status" value="1"/>
</dbReference>
<dbReference type="Pfam" id="PF01344">
    <property type="entry name" value="Kelch_1"/>
    <property type="match status" value="1"/>
</dbReference>
<keyword evidence="1" id="KW-0880">Kelch repeat</keyword>
<keyword evidence="2" id="KW-0677">Repeat</keyword>
<organism evidence="5 6">
    <name type="scientific">Alosa alosa</name>
    <name type="common">allis shad</name>
    <dbReference type="NCBI Taxonomy" id="278164"/>
    <lineage>
        <taxon>Eukaryota</taxon>
        <taxon>Metazoa</taxon>
        <taxon>Chordata</taxon>
        <taxon>Craniata</taxon>
        <taxon>Vertebrata</taxon>
        <taxon>Euteleostomi</taxon>
        <taxon>Actinopterygii</taxon>
        <taxon>Neopterygii</taxon>
        <taxon>Teleostei</taxon>
        <taxon>Clupei</taxon>
        <taxon>Clupeiformes</taxon>
        <taxon>Clupeoidei</taxon>
        <taxon>Clupeidae</taxon>
        <taxon>Alosa</taxon>
    </lineage>
</organism>
<name>A0AAV6GFW2_9TELE</name>
<dbReference type="PANTHER" id="PTHR46375:SF3">
    <property type="entry name" value="KELCH REPEAT AND BTB DOMAIN-CONTAINING PROTEIN 13"/>
    <property type="match status" value="1"/>
</dbReference>
<dbReference type="Proteomes" id="UP000823561">
    <property type="component" value="Chromosome 11"/>
</dbReference>
<evidence type="ECO:0000313" key="5">
    <source>
        <dbReference type="EMBL" id="KAG5273764.1"/>
    </source>
</evidence>
<dbReference type="SUPFAM" id="SSF54695">
    <property type="entry name" value="POZ domain"/>
    <property type="match status" value="1"/>
</dbReference>
<dbReference type="Gene3D" id="2.120.10.80">
    <property type="entry name" value="Kelch-type beta propeller"/>
    <property type="match status" value="1"/>
</dbReference>
<comment type="caution">
    <text evidence="5">The sequence shown here is derived from an EMBL/GenBank/DDBJ whole genome shotgun (WGS) entry which is preliminary data.</text>
</comment>
<dbReference type="Pfam" id="PF00651">
    <property type="entry name" value="BTB"/>
    <property type="match status" value="1"/>
</dbReference>
<keyword evidence="6" id="KW-1185">Reference proteome</keyword>
<dbReference type="InterPro" id="IPR006652">
    <property type="entry name" value="Kelch_1"/>
</dbReference>
<proteinExistence type="predicted"/>
<dbReference type="InterPro" id="IPR011333">
    <property type="entry name" value="SKP1/BTB/POZ_sf"/>
</dbReference>
<evidence type="ECO:0000313" key="6">
    <source>
        <dbReference type="Proteomes" id="UP000823561"/>
    </source>
</evidence>
<evidence type="ECO:0000256" key="1">
    <source>
        <dbReference type="ARBA" id="ARBA00022441"/>
    </source>
</evidence>
<evidence type="ECO:0000256" key="2">
    <source>
        <dbReference type="ARBA" id="ARBA00022737"/>
    </source>
</evidence>
<evidence type="ECO:0000256" key="3">
    <source>
        <dbReference type="SAM" id="SignalP"/>
    </source>
</evidence>
<dbReference type="InterPro" id="IPR052392">
    <property type="entry name" value="Kelch-BTB_domain-containing"/>
</dbReference>
<feature type="signal peptide" evidence="3">
    <location>
        <begin position="1"/>
        <end position="23"/>
    </location>
</feature>
<dbReference type="InterPro" id="IPR000210">
    <property type="entry name" value="BTB/POZ_dom"/>
</dbReference>
<accession>A0AAV6GFW2</accession>
<protein>
    <recommendedName>
        <fullName evidence="4">BTB domain-containing protein</fullName>
    </recommendedName>
</protein>
<feature type="chain" id="PRO_5043910632" description="BTB domain-containing protein" evidence="3">
    <location>
        <begin position="24"/>
        <end position="543"/>
    </location>
</feature>
<dbReference type="AlphaFoldDB" id="A0AAV6GFW2"/>